<dbReference type="AlphaFoldDB" id="A0A6J6YDV4"/>
<evidence type="ECO:0000313" key="3">
    <source>
        <dbReference type="EMBL" id="CAB4807532.1"/>
    </source>
</evidence>
<dbReference type="Gene3D" id="3.40.50.1820">
    <property type="entry name" value="alpha/beta hydrolase"/>
    <property type="match status" value="1"/>
</dbReference>
<dbReference type="PANTHER" id="PTHR48081:SF33">
    <property type="entry name" value="KYNURENINE FORMAMIDASE"/>
    <property type="match status" value="1"/>
</dbReference>
<accession>A0A6J6YDV4</accession>
<name>A0A6J6YDV4_9ZZZZ</name>
<dbReference type="GO" id="GO:0016787">
    <property type="term" value="F:hydrolase activity"/>
    <property type="evidence" value="ECO:0007669"/>
    <property type="project" value="UniProtKB-KW"/>
</dbReference>
<protein>
    <submittedName>
        <fullName evidence="3">Unannotated protein</fullName>
    </submittedName>
</protein>
<sequence length="444" mass="48354">MRRVPTASAADRHSSALLRQGLLRSALVINAYRPKRNSQTLTLPSFFASWLVTEAAPIFLALTAARTSRELGGALRDRAMRSTESGDDSAKLLQPSGWFGLALTTAASLGVVGLIRQAQQSAEEFDASLSTLLSEEELLAAPQAVRVGAILPVMNGSSRRRRTRNIVFSEHISSAGKTVRLKLDVYTPLEDPKPDEKRPAVLQIHGGAWVLGSKDEQGIPLLNHLASCGWVGFNADYQLSPKVKYPGHLVDCKQALAWIREHAEEYNVDPNFIVVTGGSAGGHLCALVALTQNDPAFQPGFEAADTSVQAAVPFYGVYDLTDREGHNGRQFTDLLTKTVMGVTMKESPDAWAAYSPLDRITEEAPPMMVIHGDKDVLVPVEGARSFTEALRKTSKSPVVYAELHGAQHAFEIFSSFRTVNAVQAVERFLNHIHTEYLLSLESGI</sequence>
<organism evidence="3">
    <name type="scientific">freshwater metagenome</name>
    <dbReference type="NCBI Taxonomy" id="449393"/>
    <lineage>
        <taxon>unclassified sequences</taxon>
        <taxon>metagenomes</taxon>
        <taxon>ecological metagenomes</taxon>
    </lineage>
</organism>
<dbReference type="SUPFAM" id="SSF53474">
    <property type="entry name" value="alpha/beta-Hydrolases"/>
    <property type="match status" value="1"/>
</dbReference>
<dbReference type="InterPro" id="IPR049492">
    <property type="entry name" value="BD-FAE-like_dom"/>
</dbReference>
<dbReference type="Pfam" id="PF20434">
    <property type="entry name" value="BD-FAE"/>
    <property type="match status" value="1"/>
</dbReference>
<dbReference type="EMBL" id="CAFAAQ010000072">
    <property type="protein sequence ID" value="CAB4807532.1"/>
    <property type="molecule type" value="Genomic_DNA"/>
</dbReference>
<gene>
    <name evidence="3" type="ORF">UFOPK3046_00928</name>
</gene>
<evidence type="ECO:0000256" key="1">
    <source>
        <dbReference type="ARBA" id="ARBA00022801"/>
    </source>
</evidence>
<reference evidence="3" key="1">
    <citation type="submission" date="2020-05" db="EMBL/GenBank/DDBJ databases">
        <authorList>
            <person name="Chiriac C."/>
            <person name="Salcher M."/>
            <person name="Ghai R."/>
            <person name="Kavagutti S V."/>
        </authorList>
    </citation>
    <scope>NUCLEOTIDE SEQUENCE</scope>
</reference>
<dbReference type="InterPro" id="IPR029058">
    <property type="entry name" value="AB_hydrolase_fold"/>
</dbReference>
<dbReference type="InterPro" id="IPR050300">
    <property type="entry name" value="GDXG_lipolytic_enzyme"/>
</dbReference>
<feature type="domain" description="BD-FAE-like" evidence="2">
    <location>
        <begin position="183"/>
        <end position="390"/>
    </location>
</feature>
<keyword evidence="1" id="KW-0378">Hydrolase</keyword>
<evidence type="ECO:0000259" key="2">
    <source>
        <dbReference type="Pfam" id="PF20434"/>
    </source>
</evidence>
<proteinExistence type="predicted"/>
<dbReference type="PANTHER" id="PTHR48081">
    <property type="entry name" value="AB HYDROLASE SUPERFAMILY PROTEIN C4A8.06C"/>
    <property type="match status" value="1"/>
</dbReference>